<reference evidence="1" key="1">
    <citation type="submission" date="2022-10" db="EMBL/GenBank/DDBJ databases">
        <title>Culturing micro-colonial fungi from biological soil crusts in the Mojave desert and describing Neophaeococcomyces mojavensis, and introducing the new genera and species Taxawa tesnikishii.</title>
        <authorList>
            <person name="Kurbessoian T."/>
            <person name="Stajich J.E."/>
        </authorList>
    </citation>
    <scope>NUCLEOTIDE SEQUENCE</scope>
    <source>
        <strain evidence="1">JES_115</strain>
    </source>
</reference>
<evidence type="ECO:0000313" key="1">
    <source>
        <dbReference type="EMBL" id="KAJ9635432.1"/>
    </source>
</evidence>
<organism evidence="1 2">
    <name type="scientific">Coniosporium tulheliwenetii</name>
    <dbReference type="NCBI Taxonomy" id="3383036"/>
    <lineage>
        <taxon>Eukaryota</taxon>
        <taxon>Fungi</taxon>
        <taxon>Dikarya</taxon>
        <taxon>Ascomycota</taxon>
        <taxon>Pezizomycotina</taxon>
        <taxon>Dothideomycetes</taxon>
        <taxon>Dothideomycetes incertae sedis</taxon>
        <taxon>Coniosporium</taxon>
    </lineage>
</organism>
<accession>A0ACC2YJG0</accession>
<protein>
    <submittedName>
        <fullName evidence="1">Ferric-chelate reductase Frp1</fullName>
    </submittedName>
</protein>
<keyword evidence="2" id="KW-1185">Reference proteome</keyword>
<gene>
    <name evidence="1" type="primary">FRP1</name>
    <name evidence="1" type="ORF">H2199_008435</name>
</gene>
<sequence length="713" mass="78435">MSHDHSSMSSGQGSMSTGSGVPTNFEIQELYWAFVGAGIAAAAAVNIIDYAIYYQRLYSARRGLPLPAKPKSLLLRTNATITATTREFANASFAPLSFRRHTIPLPGVGRTTLVLANLILLIVLCFYGLDTKDRWSYEDIGYRTGFVCITQLPLIFLLAGKKNIIGWLTGTSYERLNWLHRWTSRCLLLTATIHGGYWIAAWAPYGDFALKKIRTDHLTQTGVITWAILMWIVFSSSLPIRGWNYEFFVLQHLASFVVFMYFVYSHTPSEVHIWIWIPVGIFVFDRLVRALYVIYTNLSIFHPKQRKQGQISGLWACKAEFTPLPHDTTRISIANPPISWSAGQHVFLSCHSVVPLQSHPFTIASIPSDGRMEFIVKAGKGGTRRIFKHAEKNHILPTAASQIVLRAKSVAIEGPYGRIRPLEQFDTVIFFAGSSGASFTVPLLRDIVRKWCTAVAVTRRIRFVWVVKSKGQLSWFAAQLSEAMEAVRHLQGDGLDVEINMSIYVTCDESFAEEHKSLLTASDPSPAQATRGRVEKSEATELDEKDELRKNNTEQAHQVREIDPRADSQTSKACGPDGTCCCITTIDSEDAAITAVDITCTCNCGPSSSSSAAAPTKPSSTTSSSTSPTLTSSASPKPFLDPGITVLSGRPQPRNIIRKALEQALGESAVVVCGPQGLVDSVRRSVVGLSDERAVHKGTGAQGIYLHCEAFGL</sequence>
<proteinExistence type="predicted"/>
<evidence type="ECO:0000313" key="2">
    <source>
        <dbReference type="Proteomes" id="UP001172680"/>
    </source>
</evidence>
<dbReference type="Proteomes" id="UP001172680">
    <property type="component" value="Unassembled WGS sequence"/>
</dbReference>
<name>A0ACC2YJG0_9PEZI</name>
<comment type="caution">
    <text evidence="1">The sequence shown here is derived from an EMBL/GenBank/DDBJ whole genome shotgun (WGS) entry which is preliminary data.</text>
</comment>
<dbReference type="EMBL" id="JAPDRP010000027">
    <property type="protein sequence ID" value="KAJ9635432.1"/>
    <property type="molecule type" value="Genomic_DNA"/>
</dbReference>